<gene>
    <name evidence="1" type="ORF">ACFFHU_01805</name>
</gene>
<dbReference type="RefSeq" id="WP_377334976.1">
    <property type="nucleotide sequence ID" value="NZ_JBHLUE010000002.1"/>
</dbReference>
<comment type="caution">
    <text evidence="1">The sequence shown here is derived from an EMBL/GenBank/DDBJ whole genome shotgun (WGS) entry which is preliminary data.</text>
</comment>
<evidence type="ECO:0000313" key="1">
    <source>
        <dbReference type="EMBL" id="MFC0562909.1"/>
    </source>
</evidence>
<name>A0ABV6NR76_9ACTN</name>
<evidence type="ECO:0000313" key="2">
    <source>
        <dbReference type="Proteomes" id="UP001589894"/>
    </source>
</evidence>
<organism evidence="1 2">
    <name type="scientific">Plantactinospora siamensis</name>
    <dbReference type="NCBI Taxonomy" id="555372"/>
    <lineage>
        <taxon>Bacteria</taxon>
        <taxon>Bacillati</taxon>
        <taxon>Actinomycetota</taxon>
        <taxon>Actinomycetes</taxon>
        <taxon>Micromonosporales</taxon>
        <taxon>Micromonosporaceae</taxon>
        <taxon>Plantactinospora</taxon>
    </lineage>
</organism>
<dbReference type="EMBL" id="JBHLUE010000002">
    <property type="protein sequence ID" value="MFC0562909.1"/>
    <property type="molecule type" value="Genomic_DNA"/>
</dbReference>
<dbReference type="InterPro" id="IPR049799">
    <property type="entry name" value="SitI3-like"/>
</dbReference>
<sequence length="153" mass="17355">MAIEHDLYGEADLSDSEFVSFIATSVDGKIFDEGLIKARSMDVIAYRVSEDDEMSAADNFGFRPRVTATFRFHNLASSEERGLAQIVMYRTVLEFFERFSGRGVLLFNGEEVTIQKLGEEIEINSGWEEWTDNEALQSLINGYAFRPLPQPLL</sequence>
<dbReference type="Proteomes" id="UP001589894">
    <property type="component" value="Unassembled WGS sequence"/>
</dbReference>
<reference evidence="1 2" key="1">
    <citation type="submission" date="2024-09" db="EMBL/GenBank/DDBJ databases">
        <authorList>
            <person name="Sun Q."/>
            <person name="Mori K."/>
        </authorList>
    </citation>
    <scope>NUCLEOTIDE SEQUENCE [LARGE SCALE GENOMIC DNA]</scope>
    <source>
        <strain evidence="1 2">TBRC 2205</strain>
    </source>
</reference>
<keyword evidence="2" id="KW-1185">Reference proteome</keyword>
<proteinExistence type="predicted"/>
<protein>
    <submittedName>
        <fullName evidence="1">SitI3 family protein</fullName>
    </submittedName>
</protein>
<accession>A0ABV6NR76</accession>
<dbReference type="NCBIfam" id="NF040657">
    <property type="entry name" value="immun_SitI3"/>
    <property type="match status" value="1"/>
</dbReference>